<reference evidence="11 12" key="1">
    <citation type="journal article" date="2018" name="Sci. Data">
        <title>The draft genome sequence of cork oak.</title>
        <authorList>
            <person name="Ramos A.M."/>
            <person name="Usie A."/>
            <person name="Barbosa P."/>
            <person name="Barros P.M."/>
            <person name="Capote T."/>
            <person name="Chaves I."/>
            <person name="Simoes F."/>
            <person name="Abreu I."/>
            <person name="Carrasquinho I."/>
            <person name="Faro C."/>
            <person name="Guimaraes J.B."/>
            <person name="Mendonca D."/>
            <person name="Nobrega F."/>
            <person name="Rodrigues L."/>
            <person name="Saibo N.J.M."/>
            <person name="Varela M.C."/>
            <person name="Egas C."/>
            <person name="Matos J."/>
            <person name="Miguel C.M."/>
            <person name="Oliveira M.M."/>
            <person name="Ricardo C.P."/>
            <person name="Goncalves S."/>
        </authorList>
    </citation>
    <scope>NUCLEOTIDE SEQUENCE [LARGE SCALE GENOMIC DNA]</scope>
    <source>
        <strain evidence="12">cv. HL8</strain>
    </source>
</reference>
<dbReference type="CDD" id="cd12690">
    <property type="entry name" value="RRM3_PTBPH1_PTBPH2"/>
    <property type="match status" value="1"/>
</dbReference>
<evidence type="ECO:0000256" key="2">
    <source>
        <dbReference type="ARBA" id="ARBA00022664"/>
    </source>
</evidence>
<comment type="function">
    <text evidence="7">Plays a role in pre-mRNA splicing. Binds to the polypyrimidine tract of introns. May promote the binding of U2 snRNP to pre-mRNA.</text>
</comment>
<feature type="domain" description="RRM" evidence="10">
    <location>
        <begin position="18"/>
        <end position="96"/>
    </location>
</feature>
<dbReference type="Pfam" id="PF00076">
    <property type="entry name" value="RRM_1"/>
    <property type="match status" value="2"/>
</dbReference>
<evidence type="ECO:0000256" key="1">
    <source>
        <dbReference type="ARBA" id="ARBA00004123"/>
    </source>
</evidence>
<evidence type="ECO:0000256" key="6">
    <source>
        <dbReference type="ARBA" id="ARBA00023242"/>
    </source>
</evidence>
<dbReference type="PROSITE" id="PS50102">
    <property type="entry name" value="RRM"/>
    <property type="match status" value="2"/>
</dbReference>
<dbReference type="InterPro" id="IPR000504">
    <property type="entry name" value="RRM_dom"/>
</dbReference>
<dbReference type="Proteomes" id="UP000237347">
    <property type="component" value="Unassembled WGS sequence"/>
</dbReference>
<comment type="subcellular location">
    <subcellularLocation>
        <location evidence="1">Nucleus</location>
    </subcellularLocation>
</comment>
<accession>A0AAW0KJB4</accession>
<dbReference type="GO" id="GO:0009845">
    <property type="term" value="P:seed germination"/>
    <property type="evidence" value="ECO:0007669"/>
    <property type="project" value="UniProtKB-ARBA"/>
</dbReference>
<protein>
    <submittedName>
        <fullName evidence="11">Polypyrimidine tract-binding protein like protein 2</fullName>
    </submittedName>
</protein>
<dbReference type="GO" id="GO:0000381">
    <property type="term" value="P:regulation of alternative mRNA splicing, via spliceosome"/>
    <property type="evidence" value="ECO:0007669"/>
    <property type="project" value="UniProtKB-ARBA"/>
</dbReference>
<evidence type="ECO:0000256" key="8">
    <source>
        <dbReference type="PROSITE-ProRule" id="PRU00176"/>
    </source>
</evidence>
<feature type="compositionally biased region" description="Low complexity" evidence="9">
    <location>
        <begin position="572"/>
        <end position="588"/>
    </location>
</feature>
<evidence type="ECO:0000256" key="3">
    <source>
        <dbReference type="ARBA" id="ARBA00022737"/>
    </source>
</evidence>
<sequence>MASVSSQPQFRYTQPPSKVLHLRNLPWECTEEELIELGKPFGKVVNTKCNVGANRNQAFIEFADLNQAIAMISYYASSSEPAQVRGKTVYLQYSNRQEIVNNKTTADVAGNVLLVTIEGADARLVSIDVLHLVFSAFGFVHKITTFEKTAGFQALVQFSDTETASSAKNALDGRSIPRSGVIVRMASVSSQPQFRYTQPPSKVLHLRNLPWECTEEELIELGKPFGKVVNTKCNVGANRNQAFIEFADLNQAIAMISYYASSSEPAQVRGKTVYLQYSNRQEIVNNKTTADVAGNVLLVTIEGADARLVSIDVLHLGHIKAISSMAAYYLLPEHLGPCTLRITYSAHTDLSVKFQSHRSRDYTNPYLPVAPSAIDGSGQVIMGLDGKKLEPESNVLLASIENMQYAVTLDVLHMVFSAFGPVQKIAMFDKNGGVQALIQYPDVQTAVVAKEALEGHCIYDGGFCKLHISYSRHTDLSIKVNNDRSRDYTIPNTTPMVNSQPSILGQQPTSVMGSAVQYSGAPFTPSQEHPGMPQQPSAGWGPGVPPMPQSMPMQMHNNPYMPPGTMPPQAAPGMMQSPMQSGMPQSSMLPHYGSGQMQ</sequence>
<keyword evidence="2" id="KW-0507">mRNA processing</keyword>
<dbReference type="GO" id="GO:0000932">
    <property type="term" value="C:P-body"/>
    <property type="evidence" value="ECO:0007669"/>
    <property type="project" value="UniProtKB-ARBA"/>
</dbReference>
<dbReference type="PANTHER" id="PTHR15592">
    <property type="entry name" value="MATRIN 3/NUCLEAR PROTEIN 220-RELATED"/>
    <property type="match status" value="1"/>
</dbReference>
<dbReference type="Gene3D" id="3.30.70.330">
    <property type="match status" value="5"/>
</dbReference>
<dbReference type="GO" id="GO:0006417">
    <property type="term" value="P:regulation of translation"/>
    <property type="evidence" value="ECO:0007669"/>
    <property type="project" value="UniProtKB-ARBA"/>
</dbReference>
<dbReference type="SUPFAM" id="SSF54928">
    <property type="entry name" value="RNA-binding domain, RBD"/>
    <property type="match status" value="4"/>
</dbReference>
<keyword evidence="5" id="KW-0007">Acetylation</keyword>
<gene>
    <name evidence="11" type="ORF">CFP56_017858</name>
</gene>
<dbReference type="InterPro" id="IPR021790">
    <property type="entry name" value="PTBP1-like_RRM2"/>
</dbReference>
<name>A0AAW0KJB4_QUESU</name>
<feature type="region of interest" description="Disordered" evidence="9">
    <location>
        <begin position="562"/>
        <end position="598"/>
    </location>
</feature>
<organism evidence="11 12">
    <name type="scientific">Quercus suber</name>
    <name type="common">Cork oak</name>
    <dbReference type="NCBI Taxonomy" id="58331"/>
    <lineage>
        <taxon>Eukaryota</taxon>
        <taxon>Viridiplantae</taxon>
        <taxon>Streptophyta</taxon>
        <taxon>Embryophyta</taxon>
        <taxon>Tracheophyta</taxon>
        <taxon>Spermatophyta</taxon>
        <taxon>Magnoliopsida</taxon>
        <taxon>eudicotyledons</taxon>
        <taxon>Gunneridae</taxon>
        <taxon>Pentapetalae</taxon>
        <taxon>rosids</taxon>
        <taxon>fabids</taxon>
        <taxon>Fagales</taxon>
        <taxon>Fagaceae</taxon>
        <taxon>Quercus</taxon>
    </lineage>
</organism>
<feature type="region of interest" description="Disordered" evidence="9">
    <location>
        <begin position="520"/>
        <end position="545"/>
    </location>
</feature>
<dbReference type="FunFam" id="3.30.70.330:FF:000324">
    <property type="entry name" value="Polypyrimidine tract-binding protein-like 2"/>
    <property type="match status" value="1"/>
</dbReference>
<dbReference type="Pfam" id="PF11835">
    <property type="entry name" value="RRM_8"/>
    <property type="match status" value="1"/>
</dbReference>
<dbReference type="InterPro" id="IPR012677">
    <property type="entry name" value="Nucleotide-bd_a/b_plait_sf"/>
</dbReference>
<evidence type="ECO:0000313" key="11">
    <source>
        <dbReference type="EMBL" id="KAK7839585.1"/>
    </source>
</evidence>
<evidence type="ECO:0000256" key="4">
    <source>
        <dbReference type="ARBA" id="ARBA00022884"/>
    </source>
</evidence>
<dbReference type="AlphaFoldDB" id="A0AAW0KJB4"/>
<dbReference type="InterPro" id="IPR035979">
    <property type="entry name" value="RBD_domain_sf"/>
</dbReference>
<dbReference type="InterPro" id="IPR034794">
    <property type="entry name" value="PTBPH1/PTBPH2_RRM3"/>
</dbReference>
<dbReference type="GO" id="GO:0006397">
    <property type="term" value="P:mRNA processing"/>
    <property type="evidence" value="ECO:0007669"/>
    <property type="project" value="UniProtKB-KW"/>
</dbReference>
<keyword evidence="12" id="KW-1185">Reference proteome</keyword>
<evidence type="ECO:0000259" key="10">
    <source>
        <dbReference type="PROSITE" id="PS50102"/>
    </source>
</evidence>
<keyword evidence="4 8" id="KW-0694">RNA-binding</keyword>
<proteinExistence type="predicted"/>
<dbReference type="SMART" id="SM00360">
    <property type="entry name" value="RRM"/>
    <property type="match status" value="4"/>
</dbReference>
<comment type="caution">
    <text evidence="11">The sequence shown here is derived from an EMBL/GenBank/DDBJ whole genome shotgun (WGS) entry which is preliminary data.</text>
</comment>
<evidence type="ECO:0000256" key="7">
    <source>
        <dbReference type="ARBA" id="ARBA00056336"/>
    </source>
</evidence>
<dbReference type="CDD" id="cd12686">
    <property type="entry name" value="RRM1_PTBPH1_PTBPH2"/>
    <property type="match status" value="2"/>
</dbReference>
<dbReference type="FunFam" id="3.30.70.330:FF:000260">
    <property type="entry name" value="Polypyrimidine tract-binding protein homolog 2"/>
    <property type="match status" value="2"/>
</dbReference>
<dbReference type="InterPro" id="IPR034792">
    <property type="entry name" value="PTBPH1/PTBPH2_RRM1"/>
</dbReference>
<evidence type="ECO:0000256" key="5">
    <source>
        <dbReference type="ARBA" id="ARBA00022990"/>
    </source>
</evidence>
<keyword evidence="6" id="KW-0539">Nucleus</keyword>
<dbReference type="GO" id="GO:0005634">
    <property type="term" value="C:nucleus"/>
    <property type="evidence" value="ECO:0007669"/>
    <property type="project" value="UniProtKB-SubCell"/>
</dbReference>
<dbReference type="GO" id="GO:0003729">
    <property type="term" value="F:mRNA binding"/>
    <property type="evidence" value="ECO:0007669"/>
    <property type="project" value="UniProtKB-ARBA"/>
</dbReference>
<dbReference type="EMBL" id="PKMF04000280">
    <property type="protein sequence ID" value="KAK7839585.1"/>
    <property type="molecule type" value="Genomic_DNA"/>
</dbReference>
<keyword evidence="3" id="KW-0677">Repeat</keyword>
<evidence type="ECO:0000313" key="12">
    <source>
        <dbReference type="Proteomes" id="UP000237347"/>
    </source>
</evidence>
<feature type="domain" description="RRM" evidence="10">
    <location>
        <begin position="202"/>
        <end position="280"/>
    </location>
</feature>
<dbReference type="Pfam" id="PF13893">
    <property type="entry name" value="RRM_5"/>
    <property type="match status" value="1"/>
</dbReference>
<evidence type="ECO:0000256" key="9">
    <source>
        <dbReference type="SAM" id="MobiDB-lite"/>
    </source>
</evidence>